<name>A0ABU2FX15_9EURY</name>
<dbReference type="InterPro" id="IPR050921">
    <property type="entry name" value="T4SS_GSP_E_ATPase"/>
</dbReference>
<comment type="similarity">
    <text evidence="1">Belongs to the GSP E family.</text>
</comment>
<dbReference type="Gene3D" id="3.30.450.380">
    <property type="match status" value="1"/>
</dbReference>
<dbReference type="RefSeq" id="WP_310926916.1">
    <property type="nucleotide sequence ID" value="NZ_JAMQOQ010000001.1"/>
</dbReference>
<evidence type="ECO:0000259" key="2">
    <source>
        <dbReference type="Pfam" id="PF00437"/>
    </source>
</evidence>
<dbReference type="InterPro" id="IPR001482">
    <property type="entry name" value="T2SS/T4SS_dom"/>
</dbReference>
<dbReference type="InterPro" id="IPR027417">
    <property type="entry name" value="P-loop_NTPase"/>
</dbReference>
<reference evidence="3 4" key="1">
    <citation type="submission" date="2022-06" db="EMBL/GenBank/DDBJ databases">
        <title>Halogeometricum sp. a new haloarchaeum isolate from saline soil.</title>
        <authorList>
            <person name="Strakova D."/>
            <person name="Galisteo C."/>
            <person name="Sanchez-Porro C."/>
            <person name="Ventosa A."/>
        </authorList>
    </citation>
    <scope>NUCLEOTIDE SEQUENCE [LARGE SCALE GENOMIC DNA]</scope>
    <source>
        <strain evidence="4">S3BR25-2</strain>
    </source>
</reference>
<organism evidence="3 4">
    <name type="scientific">Halogeometricum luteum</name>
    <dbReference type="NCBI Taxonomy" id="2950537"/>
    <lineage>
        <taxon>Archaea</taxon>
        <taxon>Methanobacteriati</taxon>
        <taxon>Methanobacteriota</taxon>
        <taxon>Stenosarchaea group</taxon>
        <taxon>Halobacteria</taxon>
        <taxon>Halobacteriales</taxon>
        <taxon>Haloferacaceae</taxon>
        <taxon>Halogeometricum</taxon>
    </lineage>
</organism>
<sequence>MATEHGSAKLSDDLKQHAMRWGHLREHLKRFRQITGEFPMLVEEASSEYESRRPNVIYHLGGPIYAQVYGNFGETTKYYAIEPELDEAEREIFDQVKDKLLERSVSKPAPEADVEYEDRIQELLEEIVMLEGSRTGKVHELIQRLDIGPLQVSEETYEKIQYRLVRDIVGLGPLEPIMRDPANEDIHVIGPNQVDVDHGVYGLLETTVEFDSRAQFDNWLRNMGERIGDPVSDAHPIVDSTLPDGSRINIIYSDDVSLKGSSLTIRQGDDVPLSVFQICKFGTLSPDLCAYLWMALENERTIFVVGETASGKTTTLNAILSFIPQDSKIYTAEDTAEVLPPHDTWQQLLTREGRGADSEVDMFDLVAAALRSRPDYIIVGEVRGEEGRMAFQAAQTGHPVMLTFHASDIVSMIQRFTGDPINVPETFMSNCDIALFQNRVKRGNETLRRVTSVQEIEGYSKEMGGVVTREAFYWDPVEDEIVFQGRNNSFIMEEKIATLLGYDDTRKIYDDIEYRAEIVRRAIQENITGYHEVNELIESFQRDGAEGLPFDMARI</sequence>
<dbReference type="CDD" id="cd01130">
    <property type="entry name" value="VirB11-like_ATPase"/>
    <property type="match status" value="1"/>
</dbReference>
<dbReference type="PANTHER" id="PTHR30486">
    <property type="entry name" value="TWITCHING MOTILITY PROTEIN PILT"/>
    <property type="match status" value="1"/>
</dbReference>
<evidence type="ECO:0000313" key="4">
    <source>
        <dbReference type="Proteomes" id="UP001254813"/>
    </source>
</evidence>
<protein>
    <submittedName>
        <fullName evidence="3">Type II/IV secretion system ATPase subunit</fullName>
    </submittedName>
</protein>
<dbReference type="PANTHER" id="PTHR30486:SF14">
    <property type="entry name" value="FLAGELLA ACCESSORY PROTEIN I"/>
    <property type="match status" value="1"/>
</dbReference>
<dbReference type="EMBL" id="JAMQOQ010000001">
    <property type="protein sequence ID" value="MDS0293088.1"/>
    <property type="molecule type" value="Genomic_DNA"/>
</dbReference>
<evidence type="ECO:0000313" key="3">
    <source>
        <dbReference type="EMBL" id="MDS0293088.1"/>
    </source>
</evidence>
<dbReference type="Pfam" id="PF00437">
    <property type="entry name" value="T2SSE"/>
    <property type="match status" value="1"/>
</dbReference>
<dbReference type="Gene3D" id="3.40.50.300">
    <property type="entry name" value="P-loop containing nucleotide triphosphate hydrolases"/>
    <property type="match status" value="1"/>
</dbReference>
<dbReference type="Proteomes" id="UP001254813">
    <property type="component" value="Unassembled WGS sequence"/>
</dbReference>
<feature type="domain" description="Bacterial type II secretion system protein E" evidence="2">
    <location>
        <begin position="231"/>
        <end position="416"/>
    </location>
</feature>
<proteinExistence type="inferred from homology"/>
<keyword evidence="4" id="KW-1185">Reference proteome</keyword>
<gene>
    <name evidence="3" type="ORF">NDI79_02745</name>
</gene>
<dbReference type="SUPFAM" id="SSF52540">
    <property type="entry name" value="P-loop containing nucleoside triphosphate hydrolases"/>
    <property type="match status" value="1"/>
</dbReference>
<accession>A0ABU2FX15</accession>
<evidence type="ECO:0000256" key="1">
    <source>
        <dbReference type="ARBA" id="ARBA00006611"/>
    </source>
</evidence>
<comment type="caution">
    <text evidence="3">The sequence shown here is derived from an EMBL/GenBank/DDBJ whole genome shotgun (WGS) entry which is preliminary data.</text>
</comment>